<dbReference type="OrthoDB" id="275715at2759"/>
<gene>
    <name evidence="4" type="ORF">DACRYDRAFT_22505</name>
</gene>
<evidence type="ECO:0000313" key="5">
    <source>
        <dbReference type="Proteomes" id="UP000030653"/>
    </source>
</evidence>
<dbReference type="GO" id="GO:0005739">
    <property type="term" value="C:mitochondrion"/>
    <property type="evidence" value="ECO:0007669"/>
    <property type="project" value="TreeGrafter"/>
</dbReference>
<organism evidence="4 5">
    <name type="scientific">Dacryopinax primogenitus (strain DJM 731)</name>
    <name type="common">Brown rot fungus</name>
    <dbReference type="NCBI Taxonomy" id="1858805"/>
    <lineage>
        <taxon>Eukaryota</taxon>
        <taxon>Fungi</taxon>
        <taxon>Dikarya</taxon>
        <taxon>Basidiomycota</taxon>
        <taxon>Agaricomycotina</taxon>
        <taxon>Dacrymycetes</taxon>
        <taxon>Dacrymycetales</taxon>
        <taxon>Dacrymycetaceae</taxon>
        <taxon>Dacryopinax</taxon>
    </lineage>
</organism>
<name>M5GBE9_DACPD</name>
<proteinExistence type="inferred from homology"/>
<dbReference type="GO" id="GO:1990221">
    <property type="term" value="C:L-cysteine desulfurase complex"/>
    <property type="evidence" value="ECO:0007669"/>
    <property type="project" value="TreeGrafter"/>
</dbReference>
<evidence type="ECO:0000313" key="4">
    <source>
        <dbReference type="EMBL" id="EJU01328.1"/>
    </source>
</evidence>
<keyword evidence="5" id="KW-1185">Reference proteome</keyword>
<comment type="similarity">
    <text evidence="1">Belongs to the complex I LYR family.</text>
</comment>
<dbReference type="HOGENOM" id="CLU_120076_2_0_1"/>
<evidence type="ECO:0000256" key="1">
    <source>
        <dbReference type="ARBA" id="ARBA00009508"/>
    </source>
</evidence>
<dbReference type="InterPro" id="IPR045297">
    <property type="entry name" value="Complex1_LYR_LYRM4"/>
</dbReference>
<feature type="compositionally biased region" description="Gly residues" evidence="2">
    <location>
        <begin position="95"/>
        <end position="111"/>
    </location>
</feature>
<dbReference type="PANTHER" id="PTHR13166">
    <property type="entry name" value="PROTEIN C6ORF149"/>
    <property type="match status" value="1"/>
</dbReference>
<feature type="domain" description="Complex 1 LYR protein" evidence="3">
    <location>
        <begin position="8"/>
        <end position="65"/>
    </location>
</feature>
<dbReference type="GO" id="GO:0016226">
    <property type="term" value="P:iron-sulfur cluster assembly"/>
    <property type="evidence" value="ECO:0007669"/>
    <property type="project" value="InterPro"/>
</dbReference>
<protein>
    <recommendedName>
        <fullName evidence="3">Complex 1 LYR protein domain-containing protein</fullName>
    </recommendedName>
</protein>
<dbReference type="PANTHER" id="PTHR13166:SF7">
    <property type="entry name" value="LYR MOTIF-CONTAINING PROTEIN 4"/>
    <property type="match status" value="1"/>
</dbReference>
<dbReference type="AlphaFoldDB" id="M5GBE9"/>
<evidence type="ECO:0000256" key="2">
    <source>
        <dbReference type="SAM" id="MobiDB-lite"/>
    </source>
</evidence>
<sequence length="118" mass="12855">MSAPTRAQILNLYTATLRTARTFSSYNFRNYFVRRTKESFRKNSDESDPAKVLELYQDGLKELEVLRRAAVVNRLYEGPKLVVEKERLGRAAGLGGGGAGMEASIGGGGQPTGSQNVA</sequence>
<dbReference type="Proteomes" id="UP000030653">
    <property type="component" value="Unassembled WGS sequence"/>
</dbReference>
<dbReference type="GeneID" id="63687897"/>
<dbReference type="Pfam" id="PF05347">
    <property type="entry name" value="Complex1_LYR"/>
    <property type="match status" value="1"/>
</dbReference>
<dbReference type="CDD" id="cd20264">
    <property type="entry name" value="Complex1_LYR_LYRM4"/>
    <property type="match status" value="1"/>
</dbReference>
<feature type="region of interest" description="Disordered" evidence="2">
    <location>
        <begin position="95"/>
        <end position="118"/>
    </location>
</feature>
<dbReference type="STRING" id="1858805.M5GBE9"/>
<reference evidence="4 5" key="1">
    <citation type="journal article" date="2012" name="Science">
        <title>The Paleozoic origin of enzymatic lignin decomposition reconstructed from 31 fungal genomes.</title>
        <authorList>
            <person name="Floudas D."/>
            <person name="Binder M."/>
            <person name="Riley R."/>
            <person name="Barry K."/>
            <person name="Blanchette R.A."/>
            <person name="Henrissat B."/>
            <person name="Martinez A.T."/>
            <person name="Otillar R."/>
            <person name="Spatafora J.W."/>
            <person name="Yadav J.S."/>
            <person name="Aerts A."/>
            <person name="Benoit I."/>
            <person name="Boyd A."/>
            <person name="Carlson A."/>
            <person name="Copeland A."/>
            <person name="Coutinho P.M."/>
            <person name="de Vries R.P."/>
            <person name="Ferreira P."/>
            <person name="Findley K."/>
            <person name="Foster B."/>
            <person name="Gaskell J."/>
            <person name="Glotzer D."/>
            <person name="Gorecki P."/>
            <person name="Heitman J."/>
            <person name="Hesse C."/>
            <person name="Hori C."/>
            <person name="Igarashi K."/>
            <person name="Jurgens J.A."/>
            <person name="Kallen N."/>
            <person name="Kersten P."/>
            <person name="Kohler A."/>
            <person name="Kuees U."/>
            <person name="Kumar T.K.A."/>
            <person name="Kuo A."/>
            <person name="LaButti K."/>
            <person name="Larrondo L.F."/>
            <person name="Lindquist E."/>
            <person name="Ling A."/>
            <person name="Lombard V."/>
            <person name="Lucas S."/>
            <person name="Lundell T."/>
            <person name="Martin R."/>
            <person name="McLaughlin D.J."/>
            <person name="Morgenstern I."/>
            <person name="Morin E."/>
            <person name="Murat C."/>
            <person name="Nagy L.G."/>
            <person name="Nolan M."/>
            <person name="Ohm R.A."/>
            <person name="Patyshakuliyeva A."/>
            <person name="Rokas A."/>
            <person name="Ruiz-Duenas F.J."/>
            <person name="Sabat G."/>
            <person name="Salamov A."/>
            <person name="Samejima M."/>
            <person name="Schmutz J."/>
            <person name="Slot J.C."/>
            <person name="St John F."/>
            <person name="Stenlid J."/>
            <person name="Sun H."/>
            <person name="Sun S."/>
            <person name="Syed K."/>
            <person name="Tsang A."/>
            <person name="Wiebenga A."/>
            <person name="Young D."/>
            <person name="Pisabarro A."/>
            <person name="Eastwood D.C."/>
            <person name="Martin F."/>
            <person name="Cullen D."/>
            <person name="Grigoriev I.V."/>
            <person name="Hibbett D.S."/>
        </authorList>
    </citation>
    <scope>NUCLEOTIDE SEQUENCE [LARGE SCALE GENOMIC DNA]</scope>
    <source>
        <strain evidence="4 5">DJM-731 SS1</strain>
    </source>
</reference>
<evidence type="ECO:0000259" key="3">
    <source>
        <dbReference type="Pfam" id="PF05347"/>
    </source>
</evidence>
<dbReference type="InterPro" id="IPR008011">
    <property type="entry name" value="Complex1_LYR_dom"/>
</dbReference>
<accession>M5GBE9</accession>
<dbReference type="RefSeq" id="XP_040628225.1">
    <property type="nucleotide sequence ID" value="XM_040772835.1"/>
</dbReference>
<dbReference type="OMA" id="RTRNKFR"/>
<dbReference type="InterPro" id="IPR051522">
    <property type="entry name" value="ISC_assembly_LYR"/>
</dbReference>
<dbReference type="EMBL" id="JH795864">
    <property type="protein sequence ID" value="EJU01328.1"/>
    <property type="molecule type" value="Genomic_DNA"/>
</dbReference>